<feature type="domain" description="ATPase AAA-type core" evidence="1">
    <location>
        <begin position="122"/>
        <end position="243"/>
    </location>
</feature>
<evidence type="ECO:0000313" key="2">
    <source>
        <dbReference type="EMBL" id="CAB4158681.1"/>
    </source>
</evidence>
<dbReference type="InterPro" id="IPR003959">
    <property type="entry name" value="ATPase_AAA_core"/>
</dbReference>
<dbReference type="InterPro" id="IPR027417">
    <property type="entry name" value="P-loop_NTPase"/>
</dbReference>
<dbReference type="InterPro" id="IPR050747">
    <property type="entry name" value="Mitochondrial_chaperone_BCS1"/>
</dbReference>
<name>A0A6J5NMP6_9CAUD</name>
<dbReference type="EMBL" id="LR796670">
    <property type="protein sequence ID" value="CAB4158681.1"/>
    <property type="molecule type" value="Genomic_DNA"/>
</dbReference>
<gene>
    <name evidence="2" type="ORF">UFOVP699_25</name>
</gene>
<dbReference type="GO" id="GO:0000502">
    <property type="term" value="C:proteasome complex"/>
    <property type="evidence" value="ECO:0007669"/>
    <property type="project" value="UniProtKB-KW"/>
</dbReference>
<sequence>MKDGGINLKTMKRTQKYELTRETKSKTAESTVISDLPSCWGALKNEEFVPSYSTISEIPAGIYELEWNPQQSSIMLKKQPFTTDELYHLPSPEINDIVYDIETFWASVEVYKKYNFVHKRGILMYGDPGCGKSGIIQLITKKIIENMNGIVINVTDSESLDYFVDFIPTLRKIERTRPIITILEDLDAIASENNYSTSRLLNILDGVKQIEGIVYIATTNYPEKLQERITNRPSRFDRRYQVELPNAEIRRAYILNKLDKRDQKKIDIDDWVEKSKDMSLSHLKELIISVLVMGKSFEEALQILTGLKDRPRNKTIQKVGFSN</sequence>
<accession>A0A6J5NMP6</accession>
<dbReference type="SUPFAM" id="SSF52540">
    <property type="entry name" value="P-loop containing nucleoside triphosphate hydrolases"/>
    <property type="match status" value="1"/>
</dbReference>
<dbReference type="Pfam" id="PF00004">
    <property type="entry name" value="AAA"/>
    <property type="match status" value="1"/>
</dbReference>
<organism evidence="2">
    <name type="scientific">uncultured Caudovirales phage</name>
    <dbReference type="NCBI Taxonomy" id="2100421"/>
    <lineage>
        <taxon>Viruses</taxon>
        <taxon>Duplodnaviria</taxon>
        <taxon>Heunggongvirae</taxon>
        <taxon>Uroviricota</taxon>
        <taxon>Caudoviricetes</taxon>
        <taxon>Peduoviridae</taxon>
        <taxon>Maltschvirus</taxon>
        <taxon>Maltschvirus maltsch</taxon>
    </lineage>
</organism>
<protein>
    <submittedName>
        <fullName evidence="2">RPT1 ATP-dependent 26S proteasome regulatory subunit</fullName>
    </submittedName>
</protein>
<dbReference type="PANTHER" id="PTHR23070">
    <property type="entry name" value="BCS1 AAA-TYPE ATPASE"/>
    <property type="match status" value="1"/>
</dbReference>
<reference evidence="2" key="1">
    <citation type="submission" date="2020-04" db="EMBL/GenBank/DDBJ databases">
        <authorList>
            <person name="Chiriac C."/>
            <person name="Salcher M."/>
            <person name="Ghai R."/>
            <person name="Kavagutti S V."/>
        </authorList>
    </citation>
    <scope>NUCLEOTIDE SEQUENCE</scope>
</reference>
<keyword evidence="2" id="KW-0647">Proteasome</keyword>
<dbReference type="Gene3D" id="3.40.50.300">
    <property type="entry name" value="P-loop containing nucleotide triphosphate hydrolases"/>
    <property type="match status" value="1"/>
</dbReference>
<dbReference type="GO" id="GO:0016887">
    <property type="term" value="F:ATP hydrolysis activity"/>
    <property type="evidence" value="ECO:0007669"/>
    <property type="project" value="InterPro"/>
</dbReference>
<dbReference type="GO" id="GO:0005524">
    <property type="term" value="F:ATP binding"/>
    <property type="evidence" value="ECO:0007669"/>
    <property type="project" value="InterPro"/>
</dbReference>
<dbReference type="CDD" id="cd19481">
    <property type="entry name" value="RecA-like_protease"/>
    <property type="match status" value="1"/>
</dbReference>
<evidence type="ECO:0000259" key="1">
    <source>
        <dbReference type="Pfam" id="PF00004"/>
    </source>
</evidence>
<dbReference type="Gene3D" id="1.10.8.60">
    <property type="match status" value="1"/>
</dbReference>
<proteinExistence type="predicted"/>